<dbReference type="GO" id="GO:0005874">
    <property type="term" value="C:microtubule"/>
    <property type="evidence" value="ECO:0007669"/>
    <property type="project" value="UniProtKB-KW"/>
</dbReference>
<comment type="caution">
    <text evidence="14">The sequence shown here is derived from an EMBL/GenBank/DDBJ whole genome shotgun (WGS) entry which is preliminary data.</text>
</comment>
<dbReference type="Proteomes" id="UP000326759">
    <property type="component" value="Unassembled WGS sequence"/>
</dbReference>
<keyword evidence="6" id="KW-0175">Coiled coil</keyword>
<dbReference type="PANTHER" id="PTHR47968:SF50">
    <property type="entry name" value="KINESIN-LIKE PROTEIN"/>
    <property type="match status" value="1"/>
</dbReference>
<dbReference type="GO" id="GO:0007018">
    <property type="term" value="P:microtubule-based movement"/>
    <property type="evidence" value="ECO:0007669"/>
    <property type="project" value="InterPro"/>
</dbReference>
<dbReference type="PRINTS" id="PR00380">
    <property type="entry name" value="KINESINHEAVY"/>
</dbReference>
<keyword evidence="3 11" id="KW-0493">Microtubule</keyword>
<keyword evidence="7 10" id="KW-0505">Motor protein</keyword>
<dbReference type="GO" id="GO:0005524">
    <property type="term" value="F:ATP binding"/>
    <property type="evidence" value="ECO:0007669"/>
    <property type="project" value="UniProtKB-UniRule"/>
</dbReference>
<feature type="region of interest" description="Disordered" evidence="12">
    <location>
        <begin position="370"/>
        <end position="400"/>
    </location>
</feature>
<organism evidence="14 15">
    <name type="scientific">Armadillidium nasatum</name>
    <dbReference type="NCBI Taxonomy" id="96803"/>
    <lineage>
        <taxon>Eukaryota</taxon>
        <taxon>Metazoa</taxon>
        <taxon>Ecdysozoa</taxon>
        <taxon>Arthropoda</taxon>
        <taxon>Crustacea</taxon>
        <taxon>Multicrustacea</taxon>
        <taxon>Malacostraca</taxon>
        <taxon>Eumalacostraca</taxon>
        <taxon>Peracarida</taxon>
        <taxon>Isopoda</taxon>
        <taxon>Oniscidea</taxon>
        <taxon>Crinocheta</taxon>
        <taxon>Armadillidiidae</taxon>
        <taxon>Armadillidium</taxon>
    </lineage>
</organism>
<reference evidence="14 15" key="1">
    <citation type="journal article" date="2019" name="PLoS Biol.">
        <title>Sex chromosomes control vertical transmission of feminizing Wolbachia symbionts in an isopod.</title>
        <authorList>
            <person name="Becking T."/>
            <person name="Chebbi M.A."/>
            <person name="Giraud I."/>
            <person name="Moumen B."/>
            <person name="Laverre T."/>
            <person name="Caubet Y."/>
            <person name="Peccoud J."/>
            <person name="Gilbert C."/>
            <person name="Cordaux R."/>
        </authorList>
    </citation>
    <scope>NUCLEOTIDE SEQUENCE [LARGE SCALE GENOMIC DNA]</scope>
    <source>
        <strain evidence="14">ANa2</strain>
        <tissue evidence="14">Whole body excluding digestive tract and cuticle</tissue>
    </source>
</reference>
<dbReference type="Pfam" id="PF00225">
    <property type="entry name" value="Kinesin"/>
    <property type="match status" value="1"/>
</dbReference>
<name>A0A5N5TPI6_9CRUS</name>
<evidence type="ECO:0000256" key="10">
    <source>
        <dbReference type="PROSITE-ProRule" id="PRU00283"/>
    </source>
</evidence>
<gene>
    <name evidence="14" type="primary">Kif3a</name>
    <name evidence="14" type="ORF">Anas_04062</name>
</gene>
<evidence type="ECO:0000256" key="8">
    <source>
        <dbReference type="ARBA" id="ARBA00023212"/>
    </source>
</evidence>
<dbReference type="GO" id="GO:0003777">
    <property type="term" value="F:microtubule motor activity"/>
    <property type="evidence" value="ECO:0007669"/>
    <property type="project" value="InterPro"/>
</dbReference>
<accession>A0A5N5TPI6</accession>
<keyword evidence="15" id="KW-1185">Reference proteome</keyword>
<dbReference type="InterPro" id="IPR001752">
    <property type="entry name" value="Kinesin_motor_dom"/>
</dbReference>
<evidence type="ECO:0000313" key="14">
    <source>
        <dbReference type="EMBL" id="KAB7508088.1"/>
    </source>
</evidence>
<evidence type="ECO:0000313" key="15">
    <source>
        <dbReference type="Proteomes" id="UP000326759"/>
    </source>
</evidence>
<dbReference type="PROSITE" id="PS50067">
    <property type="entry name" value="KINESIN_MOTOR_2"/>
    <property type="match status" value="1"/>
</dbReference>
<comment type="similarity">
    <text evidence="10 11">Belongs to the TRAFAC class myosin-kinesin ATPase superfamily. Kinesin family.</text>
</comment>
<evidence type="ECO:0000256" key="5">
    <source>
        <dbReference type="ARBA" id="ARBA00022840"/>
    </source>
</evidence>
<dbReference type="AlphaFoldDB" id="A0A5N5TPI6"/>
<comment type="function">
    <text evidence="9">Plus-end directed microtubule motor that may be used for anterograde axonal transport and could conceivably move cargos in fly neurons different than those moved by kinesin heavy chain or other plus-end directed motors.</text>
</comment>
<evidence type="ECO:0000259" key="13">
    <source>
        <dbReference type="PROSITE" id="PS50067"/>
    </source>
</evidence>
<evidence type="ECO:0000256" key="11">
    <source>
        <dbReference type="RuleBase" id="RU000394"/>
    </source>
</evidence>
<dbReference type="InterPro" id="IPR027640">
    <property type="entry name" value="Kinesin-like_fam"/>
</dbReference>
<dbReference type="InterPro" id="IPR027417">
    <property type="entry name" value="P-loop_NTPase"/>
</dbReference>
<dbReference type="SMART" id="SM00129">
    <property type="entry name" value="KISc"/>
    <property type="match status" value="1"/>
</dbReference>
<evidence type="ECO:0000256" key="1">
    <source>
        <dbReference type="ARBA" id="ARBA00004245"/>
    </source>
</evidence>
<comment type="subcellular location">
    <subcellularLocation>
        <location evidence="1">Cytoplasm</location>
        <location evidence="1">Cytoskeleton</location>
    </subcellularLocation>
</comment>
<dbReference type="PROSITE" id="PS00411">
    <property type="entry name" value="KINESIN_MOTOR_1"/>
    <property type="match status" value="1"/>
</dbReference>
<dbReference type="EMBL" id="SEYY01000068">
    <property type="protein sequence ID" value="KAB7508088.1"/>
    <property type="molecule type" value="Genomic_DNA"/>
</dbReference>
<evidence type="ECO:0000256" key="9">
    <source>
        <dbReference type="ARBA" id="ARBA00060187"/>
    </source>
</evidence>
<evidence type="ECO:0000256" key="6">
    <source>
        <dbReference type="ARBA" id="ARBA00023054"/>
    </source>
</evidence>
<dbReference type="SUPFAM" id="SSF52540">
    <property type="entry name" value="P-loop containing nucleoside triphosphate hydrolases"/>
    <property type="match status" value="1"/>
</dbReference>
<evidence type="ECO:0000256" key="7">
    <source>
        <dbReference type="ARBA" id="ARBA00023175"/>
    </source>
</evidence>
<dbReference type="GO" id="GO:0008017">
    <property type="term" value="F:microtubule binding"/>
    <property type="evidence" value="ECO:0007669"/>
    <property type="project" value="InterPro"/>
</dbReference>
<dbReference type="PANTHER" id="PTHR47968">
    <property type="entry name" value="CENTROMERE PROTEIN E"/>
    <property type="match status" value="1"/>
</dbReference>
<dbReference type="CDD" id="cd01371">
    <property type="entry name" value="KISc_KIF3"/>
    <property type="match status" value="1"/>
</dbReference>
<dbReference type="GO" id="GO:0000278">
    <property type="term" value="P:mitotic cell cycle"/>
    <property type="evidence" value="ECO:0007669"/>
    <property type="project" value="TreeGrafter"/>
</dbReference>
<dbReference type="FunFam" id="3.40.850.10:FF:000029">
    <property type="entry name" value="Kinesin-like protein KIF17"/>
    <property type="match status" value="1"/>
</dbReference>
<keyword evidence="2" id="KW-0963">Cytoplasm</keyword>
<dbReference type="Gene3D" id="3.40.850.10">
    <property type="entry name" value="Kinesin motor domain"/>
    <property type="match status" value="1"/>
</dbReference>
<proteinExistence type="inferred from homology"/>
<keyword evidence="4 10" id="KW-0547">Nucleotide-binding</keyword>
<keyword evidence="5 10" id="KW-0067">ATP-binding</keyword>
<evidence type="ECO:0000256" key="3">
    <source>
        <dbReference type="ARBA" id="ARBA00022701"/>
    </source>
</evidence>
<evidence type="ECO:0000256" key="2">
    <source>
        <dbReference type="ARBA" id="ARBA00022490"/>
    </source>
</evidence>
<feature type="binding site" evidence="10">
    <location>
        <begin position="96"/>
        <end position="103"/>
    </location>
    <ligand>
        <name>ATP</name>
        <dbReference type="ChEBI" id="CHEBI:30616"/>
    </ligand>
</feature>
<sequence length="604" mass="68651">MAPEKDSDKVKVVVRIRPLSDREIHSSFKSVIITDELNCCLFIANPNGQDGEPPKVFTFDAVFGPDSKQMDVYNLAARPIVENVLEGYNGTIFAYGQTGTGKTFTMEGVRSVPELKGIIPNSFAHIFGHIAKAEDDKKFLVRVSYLEIYNEEVRDLIRQDQSVRLEVKERPDVGVYVKDLITHVVHNADEMDKIMNLGNKNRAIGSTNMNTHSSRSHAIFTITIECSEQGIDKKQHLRVGKLHLVDLAGSERQSKTGATGIRLKEASKINLSLSTLGNVISALVDGRSTHIPYRNSKLTRLLQDSLGGNSKTLMCANVGPAEYNYDESISTLRYSNRAKNICNKAKINEDPKDALLKKLQEEIKLLRGELKDDTEEEEETSGDEAVEGTTEKKKKKKKKEQEALKQRLAGLERKILVGGENLLEKAEEQERLLGESASELEQRKRHQEKLREAITQKEASSHSLILRIYKMDIKHKISAERIDMEERYSSLQEEAAGKTRKMKKVWTLLLSAKSELSDMQAEHQREMESLLESVRLLSREHKLNQLIIDSFIPLEYQAMIERYVHWNEDIGEWQLKCVAYTGNNMRKQLNNENNDNEIQIFTIV</sequence>
<feature type="compositionally biased region" description="Acidic residues" evidence="12">
    <location>
        <begin position="372"/>
        <end position="386"/>
    </location>
</feature>
<protein>
    <recommendedName>
        <fullName evidence="11">Kinesin-like protein</fullName>
    </recommendedName>
</protein>
<keyword evidence="8" id="KW-0206">Cytoskeleton</keyword>
<dbReference type="InterPro" id="IPR019821">
    <property type="entry name" value="Kinesin_motor_CS"/>
</dbReference>
<evidence type="ECO:0000256" key="12">
    <source>
        <dbReference type="SAM" id="MobiDB-lite"/>
    </source>
</evidence>
<evidence type="ECO:0000256" key="4">
    <source>
        <dbReference type="ARBA" id="ARBA00022741"/>
    </source>
</evidence>
<dbReference type="OrthoDB" id="3176171at2759"/>
<feature type="domain" description="Kinesin motor" evidence="13">
    <location>
        <begin position="9"/>
        <end position="341"/>
    </location>
</feature>
<dbReference type="InterPro" id="IPR036961">
    <property type="entry name" value="Kinesin_motor_dom_sf"/>
</dbReference>